<evidence type="ECO:0000313" key="2">
    <source>
        <dbReference type="Proteomes" id="UP001281003"/>
    </source>
</evidence>
<dbReference type="EMBL" id="JAUTDP010000002">
    <property type="protein sequence ID" value="KAK3401679.1"/>
    <property type="molecule type" value="Genomic_DNA"/>
</dbReference>
<accession>A0AAE0UFN8</accession>
<keyword evidence="2" id="KW-1185">Reference proteome</keyword>
<evidence type="ECO:0000313" key="1">
    <source>
        <dbReference type="EMBL" id="KAK3401679.1"/>
    </source>
</evidence>
<sequence>MDSMDKGDTKDGNVEPFSDSQFKLCTTCDKYRGHISSLTRPVSLGDEARTIYYSQVHHHPWFWLHVAALFHHHHMSKVANISTLDLIQRTSLDCSPSKISSVCYFGDTLSFPISFRTTSSCLEATSWSSQNIERATNPYTLNPVETPGPLRLRVTAASREIESESDDADVLYRATARTLYPAHHIISVCTRLYNRAVHIISARLFRCVDKNKHLTVKRRTY</sequence>
<protein>
    <submittedName>
        <fullName evidence="1">Uncharacterized protein</fullName>
    </submittedName>
</protein>
<proteinExistence type="predicted"/>
<dbReference type="Proteomes" id="UP001281003">
    <property type="component" value="Unassembled WGS sequence"/>
</dbReference>
<gene>
    <name evidence="1" type="ORF">B0T20DRAFT_120418</name>
</gene>
<reference evidence="1" key="2">
    <citation type="submission" date="2023-07" db="EMBL/GenBank/DDBJ databases">
        <authorList>
            <consortium name="Lawrence Berkeley National Laboratory"/>
            <person name="Haridas S."/>
            <person name="Hensen N."/>
            <person name="Bonometti L."/>
            <person name="Westerberg I."/>
            <person name="Brannstrom I.O."/>
            <person name="Guillou S."/>
            <person name="Cros-Aarteil S."/>
            <person name="Calhoun S."/>
            <person name="Kuo A."/>
            <person name="Mondo S."/>
            <person name="Pangilinan J."/>
            <person name="Riley R."/>
            <person name="LaButti K."/>
            <person name="Andreopoulos B."/>
            <person name="Lipzen A."/>
            <person name="Chen C."/>
            <person name="Yanf M."/>
            <person name="Daum C."/>
            <person name="Ng V."/>
            <person name="Clum A."/>
            <person name="Steindorff A."/>
            <person name="Ohm R."/>
            <person name="Martin F."/>
            <person name="Silar P."/>
            <person name="Natvig D."/>
            <person name="Lalanne C."/>
            <person name="Gautier V."/>
            <person name="Ament-velasquez S.L."/>
            <person name="Kruys A."/>
            <person name="Hutchinson M.I."/>
            <person name="Powell A.J."/>
            <person name="Barry K."/>
            <person name="Miller A.N."/>
            <person name="Grigoriev I.V."/>
            <person name="Debuchy R."/>
            <person name="Gladieux P."/>
            <person name="Thoren M.H."/>
            <person name="Johannesson H."/>
        </authorList>
    </citation>
    <scope>NUCLEOTIDE SEQUENCE</scope>
    <source>
        <strain evidence="1">FGSC 1904</strain>
    </source>
</reference>
<comment type="caution">
    <text evidence="1">The sequence shown here is derived from an EMBL/GenBank/DDBJ whole genome shotgun (WGS) entry which is preliminary data.</text>
</comment>
<organism evidence="1 2">
    <name type="scientific">Sordaria brevicollis</name>
    <dbReference type="NCBI Taxonomy" id="83679"/>
    <lineage>
        <taxon>Eukaryota</taxon>
        <taxon>Fungi</taxon>
        <taxon>Dikarya</taxon>
        <taxon>Ascomycota</taxon>
        <taxon>Pezizomycotina</taxon>
        <taxon>Sordariomycetes</taxon>
        <taxon>Sordariomycetidae</taxon>
        <taxon>Sordariales</taxon>
        <taxon>Sordariaceae</taxon>
        <taxon>Sordaria</taxon>
    </lineage>
</organism>
<dbReference type="AlphaFoldDB" id="A0AAE0UFN8"/>
<reference evidence="1" key="1">
    <citation type="journal article" date="2023" name="Mol. Phylogenet. Evol.">
        <title>Genome-scale phylogeny and comparative genomics of the fungal order Sordariales.</title>
        <authorList>
            <person name="Hensen N."/>
            <person name="Bonometti L."/>
            <person name="Westerberg I."/>
            <person name="Brannstrom I.O."/>
            <person name="Guillou S."/>
            <person name="Cros-Aarteil S."/>
            <person name="Calhoun S."/>
            <person name="Haridas S."/>
            <person name="Kuo A."/>
            <person name="Mondo S."/>
            <person name="Pangilinan J."/>
            <person name="Riley R."/>
            <person name="LaButti K."/>
            <person name="Andreopoulos B."/>
            <person name="Lipzen A."/>
            <person name="Chen C."/>
            <person name="Yan M."/>
            <person name="Daum C."/>
            <person name="Ng V."/>
            <person name="Clum A."/>
            <person name="Steindorff A."/>
            <person name="Ohm R.A."/>
            <person name="Martin F."/>
            <person name="Silar P."/>
            <person name="Natvig D.O."/>
            <person name="Lalanne C."/>
            <person name="Gautier V."/>
            <person name="Ament-Velasquez S.L."/>
            <person name="Kruys A."/>
            <person name="Hutchinson M.I."/>
            <person name="Powell A.J."/>
            <person name="Barry K."/>
            <person name="Miller A.N."/>
            <person name="Grigoriev I.V."/>
            <person name="Debuchy R."/>
            <person name="Gladieux P."/>
            <person name="Hiltunen Thoren M."/>
            <person name="Johannesson H."/>
        </authorList>
    </citation>
    <scope>NUCLEOTIDE SEQUENCE</scope>
    <source>
        <strain evidence="1">FGSC 1904</strain>
    </source>
</reference>
<name>A0AAE0UFN8_SORBR</name>